<evidence type="ECO:0000313" key="8">
    <source>
        <dbReference type="Proteomes" id="UP000593890"/>
    </source>
</evidence>
<comment type="similarity">
    <text evidence="2 6">Belongs to the trans-sulfuration enzymes family.</text>
</comment>
<dbReference type="GO" id="GO:0005737">
    <property type="term" value="C:cytoplasm"/>
    <property type="evidence" value="ECO:0007669"/>
    <property type="project" value="TreeGrafter"/>
</dbReference>
<name>A0A7I8D2C9_9FIRM</name>
<dbReference type="InterPro" id="IPR015422">
    <property type="entry name" value="PyrdxlP-dep_Trfase_small"/>
</dbReference>
<comment type="cofactor">
    <cofactor evidence="1 6">
        <name>pyridoxal 5'-phosphate</name>
        <dbReference type="ChEBI" id="CHEBI:597326"/>
    </cofactor>
</comment>
<dbReference type="InterPro" id="IPR015424">
    <property type="entry name" value="PyrdxlP-dep_Trfase"/>
</dbReference>
<evidence type="ECO:0000256" key="2">
    <source>
        <dbReference type="ARBA" id="ARBA00009077"/>
    </source>
</evidence>
<feature type="modified residue" description="N6-(pyridoxal phosphate)lysine" evidence="5">
    <location>
        <position position="207"/>
    </location>
</feature>
<dbReference type="Gene3D" id="3.90.1150.10">
    <property type="entry name" value="Aspartate Aminotransferase, domain 1"/>
    <property type="match status" value="1"/>
</dbReference>
<evidence type="ECO:0000256" key="4">
    <source>
        <dbReference type="ARBA" id="ARBA00022898"/>
    </source>
</evidence>
<dbReference type="PANTHER" id="PTHR43797">
    <property type="entry name" value="HOMOCYSTEINE/CYSTEINE SYNTHASE"/>
    <property type="match status" value="1"/>
</dbReference>
<keyword evidence="8" id="KW-1185">Reference proteome</keyword>
<dbReference type="CDD" id="cd00614">
    <property type="entry name" value="CGS_like"/>
    <property type="match status" value="1"/>
</dbReference>
<dbReference type="NCBIfam" id="TIGR01326">
    <property type="entry name" value="OAH_OAS_sulfhy"/>
    <property type="match status" value="1"/>
</dbReference>
<proteinExistence type="inferred from homology"/>
<organism evidence="7 8">
    <name type="scientific">Solibaculum mannosilyticum</name>
    <dbReference type="NCBI Taxonomy" id="2780922"/>
    <lineage>
        <taxon>Bacteria</taxon>
        <taxon>Bacillati</taxon>
        <taxon>Bacillota</taxon>
        <taxon>Clostridia</taxon>
        <taxon>Eubacteriales</taxon>
        <taxon>Oscillospiraceae</taxon>
        <taxon>Solibaculum</taxon>
    </lineage>
</organism>
<dbReference type="Gene3D" id="3.40.640.10">
    <property type="entry name" value="Type I PLP-dependent aspartate aminotransferase-like (Major domain)"/>
    <property type="match status" value="1"/>
</dbReference>
<reference evidence="8" key="1">
    <citation type="submission" date="2020-07" db="EMBL/GenBank/DDBJ databases">
        <title>Complete genome sequencing of Clostridia bacterium strain 12CBH8.</title>
        <authorList>
            <person name="Sakamoto M."/>
            <person name="Murakami T."/>
            <person name="Mori H."/>
        </authorList>
    </citation>
    <scope>NUCLEOTIDE SEQUENCE [LARGE SCALE GENOMIC DNA]</scope>
    <source>
        <strain evidence="8">12CBH8</strain>
    </source>
</reference>
<evidence type="ECO:0000256" key="3">
    <source>
        <dbReference type="ARBA" id="ARBA00022679"/>
    </source>
</evidence>
<sequence length="424" mass="46752">MSDYRIETRCIQEGWKPKNGEPRVLPIYQSTTYQYNSSEQMGRLFDLEEEGFFYTRLANPTLDAVEKKIASLEGGVGAMMTSSGQAASLISIFNIVSAGQHVVSSAAIYGGTFNLFNVTMRKMGIDFTFVKPDAAEEEIEKVFQDNTRAVFIESIANPALVVTDIEKFARLAHKHGVPLIVDNTFPTPINCRPIEFGADIVIHSATKYMDGHATSVNGVIVDSGKFDWTNGKFPGLTEPDDSYHGVKYVESFGPAAYITKARTQLMRDLGAIPSPQNGFLLNLGLETLHLRMPRHCENAMKVAQFLEKDHRIAWVNYPGLPSSPYYSLAQKYMPNGTCGVVSFGVKGGREAATKFMDSLKLAAIVTHVADARTCVLHPASTTHRQLTDEQLEEAGVTPDLIRFSVGIENAEDIIEDIEQALNNL</sequence>
<dbReference type="EMBL" id="AP023321">
    <property type="protein sequence ID" value="BCI59393.1"/>
    <property type="molecule type" value="Genomic_DNA"/>
</dbReference>
<dbReference type="GO" id="GO:0019346">
    <property type="term" value="P:transsulfuration"/>
    <property type="evidence" value="ECO:0007669"/>
    <property type="project" value="InterPro"/>
</dbReference>
<dbReference type="RefSeq" id="WP_090263739.1">
    <property type="nucleotide sequence ID" value="NZ_AP023321.1"/>
</dbReference>
<keyword evidence="4 5" id="KW-0663">Pyridoxal phosphate</keyword>
<protein>
    <submittedName>
        <fullName evidence="7">O-acetylhomoserine (Thiol)-lyase</fullName>
    </submittedName>
</protein>
<dbReference type="InterPro" id="IPR006235">
    <property type="entry name" value="OAc-hSer/O-AcSer_sulfhydrylase"/>
</dbReference>
<dbReference type="GO" id="GO:0006535">
    <property type="term" value="P:cysteine biosynthetic process from serine"/>
    <property type="evidence" value="ECO:0007669"/>
    <property type="project" value="TreeGrafter"/>
</dbReference>
<keyword evidence="3" id="KW-0808">Transferase</keyword>
<dbReference type="GO" id="GO:0030170">
    <property type="term" value="F:pyridoxal phosphate binding"/>
    <property type="evidence" value="ECO:0007669"/>
    <property type="project" value="InterPro"/>
</dbReference>
<dbReference type="AlphaFoldDB" id="A0A7I8D2C9"/>
<dbReference type="GO" id="GO:0004124">
    <property type="term" value="F:cysteine synthase activity"/>
    <property type="evidence" value="ECO:0007669"/>
    <property type="project" value="TreeGrafter"/>
</dbReference>
<gene>
    <name evidence="7" type="ORF">C12CBH8_00320</name>
</gene>
<dbReference type="FunFam" id="3.40.640.10:FF:000035">
    <property type="entry name" value="O-succinylhomoserine sulfhydrylase"/>
    <property type="match status" value="1"/>
</dbReference>
<evidence type="ECO:0000313" key="7">
    <source>
        <dbReference type="EMBL" id="BCI59393.1"/>
    </source>
</evidence>
<dbReference type="InterPro" id="IPR000277">
    <property type="entry name" value="Cys/Met-Metab_PyrdxlP-dep_enz"/>
</dbReference>
<evidence type="ECO:0000256" key="6">
    <source>
        <dbReference type="RuleBase" id="RU362118"/>
    </source>
</evidence>
<dbReference type="GO" id="GO:0071269">
    <property type="term" value="P:L-homocysteine biosynthetic process"/>
    <property type="evidence" value="ECO:0007669"/>
    <property type="project" value="TreeGrafter"/>
</dbReference>
<dbReference type="Pfam" id="PF01053">
    <property type="entry name" value="Cys_Met_Meta_PP"/>
    <property type="match status" value="1"/>
</dbReference>
<dbReference type="Proteomes" id="UP000593890">
    <property type="component" value="Chromosome"/>
</dbReference>
<dbReference type="GO" id="GO:0003961">
    <property type="term" value="F:O-acetylhomoserine aminocarboxypropyltransferase activity"/>
    <property type="evidence" value="ECO:0007669"/>
    <property type="project" value="TreeGrafter"/>
</dbReference>
<evidence type="ECO:0000256" key="5">
    <source>
        <dbReference type="PIRSR" id="PIRSR001434-2"/>
    </source>
</evidence>
<dbReference type="PIRSF" id="PIRSF001434">
    <property type="entry name" value="CGS"/>
    <property type="match status" value="1"/>
</dbReference>
<dbReference type="InterPro" id="IPR015421">
    <property type="entry name" value="PyrdxlP-dep_Trfase_major"/>
</dbReference>
<evidence type="ECO:0000256" key="1">
    <source>
        <dbReference type="ARBA" id="ARBA00001933"/>
    </source>
</evidence>
<keyword evidence="7" id="KW-0456">Lyase</keyword>
<dbReference type="GO" id="GO:0016829">
    <property type="term" value="F:lyase activity"/>
    <property type="evidence" value="ECO:0007669"/>
    <property type="project" value="UniProtKB-KW"/>
</dbReference>
<dbReference type="PANTHER" id="PTHR43797:SF3">
    <property type="entry name" value="O-ACETYLHOMOSERINE SULFHYDRYLASE"/>
    <property type="match status" value="1"/>
</dbReference>
<dbReference type="SUPFAM" id="SSF53383">
    <property type="entry name" value="PLP-dependent transferases"/>
    <property type="match status" value="1"/>
</dbReference>
<dbReference type="KEGG" id="sman:C12CBH8_00320"/>
<accession>A0A7I8D2C9</accession>